<dbReference type="Pfam" id="PF05686">
    <property type="entry name" value="Glyco_transf_90"/>
    <property type="match status" value="1"/>
</dbReference>
<dbReference type="PANTHER" id="PTHR12203">
    <property type="entry name" value="KDEL LYS-ASP-GLU-LEU CONTAINING - RELATED"/>
    <property type="match status" value="1"/>
</dbReference>
<evidence type="ECO:0000259" key="2">
    <source>
        <dbReference type="SMART" id="SM00672"/>
    </source>
</evidence>
<dbReference type="SMART" id="SM00672">
    <property type="entry name" value="CAP10"/>
    <property type="match status" value="1"/>
</dbReference>
<comment type="caution">
    <text evidence="3">The sequence shown here is derived from an EMBL/GenBank/DDBJ whole genome shotgun (WGS) entry which is preliminary data.</text>
</comment>
<proteinExistence type="predicted"/>
<keyword evidence="4" id="KW-1185">Reference proteome</keyword>
<dbReference type="InterPro" id="IPR006598">
    <property type="entry name" value="CAP10"/>
</dbReference>
<accession>A0A6A1UY40</accession>
<feature type="transmembrane region" description="Helical" evidence="1">
    <location>
        <begin position="34"/>
        <end position="56"/>
    </location>
</feature>
<organism evidence="3 4">
    <name type="scientific">Morella rubra</name>
    <name type="common">Chinese bayberry</name>
    <dbReference type="NCBI Taxonomy" id="262757"/>
    <lineage>
        <taxon>Eukaryota</taxon>
        <taxon>Viridiplantae</taxon>
        <taxon>Streptophyta</taxon>
        <taxon>Embryophyta</taxon>
        <taxon>Tracheophyta</taxon>
        <taxon>Spermatophyta</taxon>
        <taxon>Magnoliopsida</taxon>
        <taxon>eudicotyledons</taxon>
        <taxon>Gunneridae</taxon>
        <taxon>Pentapetalae</taxon>
        <taxon>rosids</taxon>
        <taxon>fabids</taxon>
        <taxon>Fagales</taxon>
        <taxon>Myricaceae</taxon>
        <taxon>Morella</taxon>
    </lineage>
</organism>
<gene>
    <name evidence="3" type="ORF">CJ030_MR7G012133</name>
</gene>
<keyword evidence="1" id="KW-0472">Membrane</keyword>
<dbReference type="OrthoDB" id="202415at2759"/>
<dbReference type="PANTHER" id="PTHR12203:SF74">
    <property type="entry name" value="GLYCOSYLTRANSFERASE"/>
    <property type="match status" value="1"/>
</dbReference>
<dbReference type="EMBL" id="RXIC02000025">
    <property type="protein sequence ID" value="KAB1205231.1"/>
    <property type="molecule type" value="Genomic_DNA"/>
</dbReference>
<dbReference type="AlphaFoldDB" id="A0A6A1UY40"/>
<sequence length="543" mass="63893">MKRNDEKRVNNFWNGQALLKHFNGSRWLYVKKRAATASVIFFSFFLLVSVLISVGWIDAVSLAFITYTFKLGFLVSVTKLAASLRKSTSVRWPCPRATKRPQKQEFTLRCTQGNLTKTCPKDYPTKHEHTHPDRPISSNATCPSYFRWIHEDLRHWKDTGITSAMVERARRTAHFRLVIVDGKAYVERYKKSLQTRDVFTLWGLLQLLRWYPGRLPDLDMMFDCDDRPVFRSKDFRGPNAGPPPLFRYCSDAWSMDIVFPDWSFWGWAETNIRPWGSMLERLKEGNKRTKWEDRVPYAYWRGNPYVTPTRGDLMKCNASDKADWNTRLYIQDWMQESKKGYNHSNLEDQCTHRFKIYAEGWAWSVSEKYILACDSMTMFIRSRFYDFFIRGMVPLQHYWPIRDNSKCTSLKFAVEWGNNHTQEAQAIGKAASNFIQEDLKMEFVYDYMFHLLNEYAKLLKFKPSIPPTASELCSELMACPANGTWKNYMVESLVKSPSDSTPCIMPPPYDPSEFRVLFDTAGRSIKQVEQWENEYWQKLNKKQ</sequence>
<protein>
    <submittedName>
        <fullName evidence="3">KDEL motif-containing protein 1</fullName>
    </submittedName>
</protein>
<keyword evidence="1" id="KW-1133">Transmembrane helix</keyword>
<feature type="domain" description="Glycosyl transferase CAP10" evidence="2">
    <location>
        <begin position="214"/>
        <end position="462"/>
    </location>
</feature>
<reference evidence="3 4" key="1">
    <citation type="journal article" date="2019" name="Plant Biotechnol. J.">
        <title>The red bayberry genome and genetic basis of sex determination.</title>
        <authorList>
            <person name="Jia H.M."/>
            <person name="Jia H.J."/>
            <person name="Cai Q.L."/>
            <person name="Wang Y."/>
            <person name="Zhao H.B."/>
            <person name="Yang W.F."/>
            <person name="Wang G.Y."/>
            <person name="Li Y.H."/>
            <person name="Zhan D.L."/>
            <person name="Shen Y.T."/>
            <person name="Niu Q.F."/>
            <person name="Chang L."/>
            <person name="Qiu J."/>
            <person name="Zhao L."/>
            <person name="Xie H.B."/>
            <person name="Fu W.Y."/>
            <person name="Jin J."/>
            <person name="Li X.W."/>
            <person name="Jiao Y."/>
            <person name="Zhou C.C."/>
            <person name="Tu T."/>
            <person name="Chai C.Y."/>
            <person name="Gao J.L."/>
            <person name="Fan L.J."/>
            <person name="van de Weg E."/>
            <person name="Wang J.Y."/>
            <person name="Gao Z.S."/>
        </authorList>
    </citation>
    <scope>NUCLEOTIDE SEQUENCE [LARGE SCALE GENOMIC DNA]</scope>
    <source>
        <tissue evidence="3">Leaves</tissue>
    </source>
</reference>
<evidence type="ECO:0000313" key="3">
    <source>
        <dbReference type="EMBL" id="KAB1205231.1"/>
    </source>
</evidence>
<evidence type="ECO:0000313" key="4">
    <source>
        <dbReference type="Proteomes" id="UP000516437"/>
    </source>
</evidence>
<name>A0A6A1UY40_9ROSI</name>
<evidence type="ECO:0000256" key="1">
    <source>
        <dbReference type="SAM" id="Phobius"/>
    </source>
</evidence>
<dbReference type="Proteomes" id="UP000516437">
    <property type="component" value="Chromosome 7"/>
</dbReference>
<keyword evidence="1" id="KW-0812">Transmembrane</keyword>
<dbReference type="InterPro" id="IPR051091">
    <property type="entry name" value="O-Glucosyltr/Glycosyltrsf_90"/>
</dbReference>